<reference evidence="2 3" key="1">
    <citation type="journal article" date="2023" name="Sci. Data">
        <title>Genome assembly of the Korean intertidal mud-creeper Batillaria attramentaria.</title>
        <authorList>
            <person name="Patra A.K."/>
            <person name="Ho P.T."/>
            <person name="Jun S."/>
            <person name="Lee S.J."/>
            <person name="Kim Y."/>
            <person name="Won Y.J."/>
        </authorList>
    </citation>
    <scope>NUCLEOTIDE SEQUENCE [LARGE SCALE GENOMIC DNA]</scope>
    <source>
        <strain evidence="2">Wonlab-2016</strain>
    </source>
</reference>
<proteinExistence type="predicted"/>
<comment type="caution">
    <text evidence="2">The sequence shown here is derived from an EMBL/GenBank/DDBJ whole genome shotgun (WGS) entry which is preliminary data.</text>
</comment>
<feature type="non-terminal residue" evidence="2">
    <location>
        <position position="1"/>
    </location>
</feature>
<sequence length="172" mass="19560">TPGTKVQADGITPLAYFRLFLTDEVLQLLVDETNRYAQQCADAAPRPFTKYSCMSRSRFEDILQFLHVVDNTFQPAADQPGRDKLFKIRPFLDAFTKACKECYDPKEKIAVDESIMPWKGRLGFKQYIPSKPVKYGIKMYFACESGSGYISRLKIYSGKQGDHVEKDHGGNV</sequence>
<feature type="non-terminal residue" evidence="2">
    <location>
        <position position="172"/>
    </location>
</feature>
<dbReference type="AlphaFoldDB" id="A0ABD0JGD9"/>
<accession>A0ABD0JGD9</accession>
<evidence type="ECO:0000259" key="1">
    <source>
        <dbReference type="Pfam" id="PF13843"/>
    </source>
</evidence>
<dbReference type="EMBL" id="JACVVK020000456">
    <property type="protein sequence ID" value="KAK7473834.1"/>
    <property type="molecule type" value="Genomic_DNA"/>
</dbReference>
<dbReference type="Pfam" id="PF13843">
    <property type="entry name" value="DDE_Tnp_1_7"/>
    <property type="match status" value="1"/>
</dbReference>
<keyword evidence="3" id="KW-1185">Reference proteome</keyword>
<evidence type="ECO:0000313" key="3">
    <source>
        <dbReference type="Proteomes" id="UP001519460"/>
    </source>
</evidence>
<dbReference type="InterPro" id="IPR029526">
    <property type="entry name" value="PGBD"/>
</dbReference>
<feature type="domain" description="PiggyBac transposable element-derived protein" evidence="1">
    <location>
        <begin position="52"/>
        <end position="166"/>
    </location>
</feature>
<organism evidence="2 3">
    <name type="scientific">Batillaria attramentaria</name>
    <dbReference type="NCBI Taxonomy" id="370345"/>
    <lineage>
        <taxon>Eukaryota</taxon>
        <taxon>Metazoa</taxon>
        <taxon>Spiralia</taxon>
        <taxon>Lophotrochozoa</taxon>
        <taxon>Mollusca</taxon>
        <taxon>Gastropoda</taxon>
        <taxon>Caenogastropoda</taxon>
        <taxon>Sorbeoconcha</taxon>
        <taxon>Cerithioidea</taxon>
        <taxon>Batillariidae</taxon>
        <taxon>Batillaria</taxon>
    </lineage>
</organism>
<dbReference type="PANTHER" id="PTHR46599:SF3">
    <property type="entry name" value="PIGGYBAC TRANSPOSABLE ELEMENT-DERIVED PROTEIN 4"/>
    <property type="match status" value="1"/>
</dbReference>
<dbReference type="Proteomes" id="UP001519460">
    <property type="component" value="Unassembled WGS sequence"/>
</dbReference>
<name>A0ABD0JGD9_9CAEN</name>
<gene>
    <name evidence="2" type="ORF">BaRGS_00034941</name>
</gene>
<evidence type="ECO:0000313" key="2">
    <source>
        <dbReference type="EMBL" id="KAK7473834.1"/>
    </source>
</evidence>
<protein>
    <recommendedName>
        <fullName evidence="1">PiggyBac transposable element-derived protein domain-containing protein</fullName>
    </recommendedName>
</protein>
<dbReference type="PANTHER" id="PTHR46599">
    <property type="entry name" value="PIGGYBAC TRANSPOSABLE ELEMENT-DERIVED PROTEIN 4"/>
    <property type="match status" value="1"/>
</dbReference>